<feature type="compositionally biased region" description="Acidic residues" evidence="4">
    <location>
        <begin position="172"/>
        <end position="199"/>
    </location>
</feature>
<feature type="compositionally biased region" description="Basic and acidic residues" evidence="4">
    <location>
        <begin position="270"/>
        <end position="298"/>
    </location>
</feature>
<evidence type="ECO:0000313" key="8">
    <source>
        <dbReference type="Proteomes" id="UP000324022"/>
    </source>
</evidence>
<reference evidence="7 8" key="1">
    <citation type="submission" date="2018-03" db="EMBL/GenBank/DDBJ databases">
        <authorList>
            <person name="Guldener U."/>
        </authorList>
    </citation>
    <scope>NUCLEOTIDE SEQUENCE [LARGE SCALE GENOMIC DNA]</scope>
    <source>
        <strain evidence="7 8">NBRC100155</strain>
    </source>
</reference>
<evidence type="ECO:0000259" key="5">
    <source>
        <dbReference type="Pfam" id="PF04935"/>
    </source>
</evidence>
<dbReference type="GO" id="GO:0042274">
    <property type="term" value="P:ribosomal small subunit biogenesis"/>
    <property type="evidence" value="ECO:0007669"/>
    <property type="project" value="TreeGrafter"/>
</dbReference>
<dbReference type="PANTHER" id="PTHR14369">
    <property type="entry name" value="SURFEIT LOCUS PROTEIN 6"/>
    <property type="match status" value="1"/>
</dbReference>
<feature type="region of interest" description="Disordered" evidence="4">
    <location>
        <begin position="96"/>
        <end position="229"/>
    </location>
</feature>
<feature type="domain" description="Ribosomal RNA-processing protein 14 N-terminal" evidence="6">
    <location>
        <begin position="65"/>
        <end position="133"/>
    </location>
</feature>
<dbReference type="Proteomes" id="UP000324022">
    <property type="component" value="Unassembled WGS sequence"/>
</dbReference>
<protein>
    <submittedName>
        <fullName evidence="7">Related to RRP14 - protein involved in Ribosomal RNA Processing</fullName>
    </submittedName>
</protein>
<feature type="compositionally biased region" description="Basic and acidic residues" evidence="4">
    <location>
        <begin position="142"/>
        <end position="155"/>
    </location>
</feature>
<dbReference type="InterPro" id="IPR007019">
    <property type="entry name" value="SURF6"/>
</dbReference>
<feature type="compositionally biased region" description="Basic and acidic residues" evidence="4">
    <location>
        <begin position="405"/>
        <end position="424"/>
    </location>
</feature>
<dbReference type="Pfam" id="PF04935">
    <property type="entry name" value="SURF6"/>
    <property type="match status" value="1"/>
</dbReference>
<dbReference type="InterPro" id="IPR029190">
    <property type="entry name" value="Rrp14/SURF6_C"/>
</dbReference>
<feature type="compositionally biased region" description="Basic residues" evidence="4">
    <location>
        <begin position="505"/>
        <end position="515"/>
    </location>
</feature>
<organism evidence="7 8">
    <name type="scientific">Ustilago trichophora</name>
    <dbReference type="NCBI Taxonomy" id="86804"/>
    <lineage>
        <taxon>Eukaryota</taxon>
        <taxon>Fungi</taxon>
        <taxon>Dikarya</taxon>
        <taxon>Basidiomycota</taxon>
        <taxon>Ustilaginomycotina</taxon>
        <taxon>Ustilaginomycetes</taxon>
        <taxon>Ustilaginales</taxon>
        <taxon>Ustilaginaceae</taxon>
        <taxon>Ustilago</taxon>
    </lineage>
</organism>
<dbReference type="AlphaFoldDB" id="A0A5C3EDA5"/>
<feature type="compositionally biased region" description="Basic and acidic residues" evidence="4">
    <location>
        <begin position="470"/>
        <end position="499"/>
    </location>
</feature>
<evidence type="ECO:0000313" key="7">
    <source>
        <dbReference type="EMBL" id="SPO27596.1"/>
    </source>
</evidence>
<feature type="compositionally biased region" description="Low complexity" evidence="4">
    <location>
        <begin position="22"/>
        <end position="56"/>
    </location>
</feature>
<comment type="similarity">
    <text evidence="2">Belongs to the SURF6 family.</text>
</comment>
<sequence>MAATKVASAKASTSTLVNGAIPSTKKSPTKTAKSQQTTNAVDASASTSAAASSSSTLSGKYIETLTKHNSAFTSLLHLIPPQFYLTRDDADDLAEDVSSKYMKNKRKKAKSEIEAKERKDKLREAKKQRLDPDNFATVTDIQAERAAAKAAREAAEADSDLDMDVEGMVSVQDDDEDDDDADGAAGDTDDDMQDSDVEDLPIKSTDTATAATAAVSGVPKPIQTEGERKASIDALRAKLHAKIAGLQRKRGLPTDANDDGSEDGSSVISSKDELLEERRRQRFDARERKKQEKKDAKAAAKAAAKAKKAGVDNAPNGAKSGKALNVGTKAPALLVAEPGYGDKRNGASGSGASNIDVNGGSINFSALDFNPVGAAGASLPESSAGGKKSKLALPSDPKAALQVLEARKKQEEARRAKLADKMGDAPDALSAKVSQYEENKQWDKVLAQAAGVKIRDDEKLLKKAVKRKDKQKEKSSKAWNERQQQETQKQADRQKKRQDNIAARKAAKGGKKGNKKGSSSTLSKSKTPAGKKPSFGKARPGFEGKKIGRSNK</sequence>
<keyword evidence="8" id="KW-1185">Reference proteome</keyword>
<dbReference type="GO" id="GO:0005730">
    <property type="term" value="C:nucleolus"/>
    <property type="evidence" value="ECO:0007669"/>
    <property type="project" value="TreeGrafter"/>
</dbReference>
<feature type="compositionally biased region" description="Low complexity" evidence="4">
    <location>
        <begin position="1"/>
        <end position="15"/>
    </location>
</feature>
<evidence type="ECO:0000256" key="2">
    <source>
        <dbReference type="ARBA" id="ARBA00005904"/>
    </source>
</evidence>
<dbReference type="InterPro" id="IPR029188">
    <property type="entry name" value="Rrp14_N"/>
</dbReference>
<dbReference type="GO" id="GO:0003677">
    <property type="term" value="F:DNA binding"/>
    <property type="evidence" value="ECO:0007669"/>
    <property type="project" value="TreeGrafter"/>
</dbReference>
<keyword evidence="3" id="KW-0539">Nucleus</keyword>
<feature type="region of interest" description="Disordered" evidence="4">
    <location>
        <begin position="243"/>
        <end position="328"/>
    </location>
</feature>
<dbReference type="OrthoDB" id="444809at2759"/>
<evidence type="ECO:0000259" key="6">
    <source>
        <dbReference type="Pfam" id="PF15459"/>
    </source>
</evidence>
<accession>A0A5C3EDA5</accession>
<dbReference type="GO" id="GO:0042273">
    <property type="term" value="P:ribosomal large subunit biogenesis"/>
    <property type="evidence" value="ECO:0007669"/>
    <property type="project" value="TreeGrafter"/>
</dbReference>
<feature type="compositionally biased region" description="Acidic residues" evidence="4">
    <location>
        <begin position="156"/>
        <end position="165"/>
    </location>
</feature>
<feature type="compositionally biased region" description="Basic and acidic residues" evidence="4">
    <location>
        <begin position="110"/>
        <end position="132"/>
    </location>
</feature>
<feature type="region of interest" description="Disordered" evidence="4">
    <location>
        <begin position="1"/>
        <end position="56"/>
    </location>
</feature>
<evidence type="ECO:0000256" key="4">
    <source>
        <dbReference type="SAM" id="MobiDB-lite"/>
    </source>
</evidence>
<name>A0A5C3EDA5_9BASI</name>
<feature type="region of interest" description="Disordered" evidence="4">
    <location>
        <begin position="456"/>
        <end position="552"/>
    </location>
</feature>
<feature type="region of interest" description="Disordered" evidence="4">
    <location>
        <begin position="376"/>
        <end position="432"/>
    </location>
</feature>
<feature type="compositionally biased region" description="Low complexity" evidence="4">
    <location>
        <begin position="516"/>
        <end position="526"/>
    </location>
</feature>
<comment type="subcellular location">
    <subcellularLocation>
        <location evidence="1">Nucleus</location>
    </subcellularLocation>
</comment>
<evidence type="ECO:0000256" key="3">
    <source>
        <dbReference type="ARBA" id="ARBA00023242"/>
    </source>
</evidence>
<proteinExistence type="inferred from homology"/>
<dbReference type="PANTHER" id="PTHR14369:SF0">
    <property type="entry name" value="SURFEIT LOCUS PROTEIN 6"/>
    <property type="match status" value="1"/>
</dbReference>
<dbReference type="EMBL" id="OOIN01000018">
    <property type="protein sequence ID" value="SPO27596.1"/>
    <property type="molecule type" value="Genomic_DNA"/>
</dbReference>
<gene>
    <name evidence="7" type="ORF">UTRI_04372_B</name>
</gene>
<dbReference type="Pfam" id="PF15459">
    <property type="entry name" value="RRP14"/>
    <property type="match status" value="1"/>
</dbReference>
<feature type="domain" description="Ribosomal RNA-processing protein 14/surfeit locus protein 6 C-terminal" evidence="5">
    <location>
        <begin position="272"/>
        <end position="513"/>
    </location>
</feature>
<dbReference type="GO" id="GO:0003723">
    <property type="term" value="F:RNA binding"/>
    <property type="evidence" value="ECO:0007669"/>
    <property type="project" value="TreeGrafter"/>
</dbReference>
<evidence type="ECO:0000256" key="1">
    <source>
        <dbReference type="ARBA" id="ARBA00004123"/>
    </source>
</evidence>